<proteinExistence type="inferred from homology"/>
<dbReference type="SUPFAM" id="SSF51735">
    <property type="entry name" value="NAD(P)-binding Rossmann-fold domains"/>
    <property type="match status" value="1"/>
</dbReference>
<reference evidence="5" key="1">
    <citation type="journal article" date="2023" name="Mol. Phylogenet. Evol.">
        <title>Genome-scale phylogeny and comparative genomics of the fungal order Sordariales.</title>
        <authorList>
            <person name="Hensen N."/>
            <person name="Bonometti L."/>
            <person name="Westerberg I."/>
            <person name="Brannstrom I.O."/>
            <person name="Guillou S."/>
            <person name="Cros-Aarteil S."/>
            <person name="Calhoun S."/>
            <person name="Haridas S."/>
            <person name="Kuo A."/>
            <person name="Mondo S."/>
            <person name="Pangilinan J."/>
            <person name="Riley R."/>
            <person name="LaButti K."/>
            <person name="Andreopoulos B."/>
            <person name="Lipzen A."/>
            <person name="Chen C."/>
            <person name="Yan M."/>
            <person name="Daum C."/>
            <person name="Ng V."/>
            <person name="Clum A."/>
            <person name="Steindorff A."/>
            <person name="Ohm R.A."/>
            <person name="Martin F."/>
            <person name="Silar P."/>
            <person name="Natvig D.O."/>
            <person name="Lalanne C."/>
            <person name="Gautier V."/>
            <person name="Ament-Velasquez S.L."/>
            <person name="Kruys A."/>
            <person name="Hutchinson M.I."/>
            <person name="Powell A.J."/>
            <person name="Barry K."/>
            <person name="Miller A.N."/>
            <person name="Grigoriev I.V."/>
            <person name="Debuchy R."/>
            <person name="Gladieux P."/>
            <person name="Hiltunen Thoren M."/>
            <person name="Johannesson H."/>
        </authorList>
    </citation>
    <scope>NUCLEOTIDE SEQUENCE</scope>
    <source>
        <strain evidence="5">CBS 359.72</strain>
    </source>
</reference>
<dbReference type="InterPro" id="IPR008030">
    <property type="entry name" value="NmrA-like"/>
</dbReference>
<comment type="similarity">
    <text evidence="1">Belongs to the NmrA-type oxidoreductase family.</text>
</comment>
<keyword evidence="2" id="KW-0521">NADP</keyword>
<evidence type="ECO:0000256" key="1">
    <source>
        <dbReference type="ARBA" id="ARBA00006328"/>
    </source>
</evidence>
<evidence type="ECO:0000256" key="3">
    <source>
        <dbReference type="ARBA" id="ARBA00023002"/>
    </source>
</evidence>
<gene>
    <name evidence="5" type="ORF">C7999DRAFT_16993</name>
</gene>
<dbReference type="InterPro" id="IPR036291">
    <property type="entry name" value="NAD(P)-bd_dom_sf"/>
</dbReference>
<dbReference type="PANTHER" id="PTHR42748:SF30">
    <property type="entry name" value="NMRA-LIKE DOMAIN-CONTAINING PROTEIN"/>
    <property type="match status" value="1"/>
</dbReference>
<dbReference type="EMBL" id="MU857724">
    <property type="protein sequence ID" value="KAK4244772.1"/>
    <property type="molecule type" value="Genomic_DNA"/>
</dbReference>
<evidence type="ECO:0000313" key="6">
    <source>
        <dbReference type="Proteomes" id="UP001303647"/>
    </source>
</evidence>
<protein>
    <recommendedName>
        <fullName evidence="4">NmrA-like domain-containing protein</fullName>
    </recommendedName>
</protein>
<dbReference type="GO" id="GO:0005634">
    <property type="term" value="C:nucleus"/>
    <property type="evidence" value="ECO:0007669"/>
    <property type="project" value="TreeGrafter"/>
</dbReference>
<name>A0AAN7HGP7_9PEZI</name>
<dbReference type="InterPro" id="IPR051164">
    <property type="entry name" value="NmrA-like_oxidored"/>
</dbReference>
<reference evidence="5" key="2">
    <citation type="submission" date="2023-05" db="EMBL/GenBank/DDBJ databases">
        <authorList>
            <consortium name="Lawrence Berkeley National Laboratory"/>
            <person name="Steindorff A."/>
            <person name="Hensen N."/>
            <person name="Bonometti L."/>
            <person name="Westerberg I."/>
            <person name="Brannstrom I.O."/>
            <person name="Guillou S."/>
            <person name="Cros-Aarteil S."/>
            <person name="Calhoun S."/>
            <person name="Haridas S."/>
            <person name="Kuo A."/>
            <person name="Mondo S."/>
            <person name="Pangilinan J."/>
            <person name="Riley R."/>
            <person name="Labutti K."/>
            <person name="Andreopoulos B."/>
            <person name="Lipzen A."/>
            <person name="Chen C."/>
            <person name="Yanf M."/>
            <person name="Daum C."/>
            <person name="Ng V."/>
            <person name="Clum A."/>
            <person name="Ohm R."/>
            <person name="Martin F."/>
            <person name="Silar P."/>
            <person name="Natvig D."/>
            <person name="Lalanne C."/>
            <person name="Gautier V."/>
            <person name="Ament-Velasquez S.L."/>
            <person name="Kruys A."/>
            <person name="Hutchinson M.I."/>
            <person name="Powell A.J."/>
            <person name="Barry K."/>
            <person name="Miller A.N."/>
            <person name="Grigoriev I.V."/>
            <person name="Debuchy R."/>
            <person name="Gladieux P."/>
            <person name="Thoren M.H."/>
            <person name="Johannesson H."/>
        </authorList>
    </citation>
    <scope>NUCLEOTIDE SEQUENCE</scope>
    <source>
        <strain evidence="5">CBS 359.72</strain>
    </source>
</reference>
<dbReference type="Pfam" id="PF05368">
    <property type="entry name" value="NmrA"/>
    <property type="match status" value="1"/>
</dbReference>
<sequence length="327" mass="36123">MEEAVIITRKAFVMGATGLQGGAVARRLRAAGWDVVTISRDPNTAAARSIASTGVEVRQACWTDLTTLQAAMAGCESLYLNLMPDLERPVAEFEQGRDILGVAREVGVRHVVYSSAMALQIDRTDHIVSIAFQPKADLEQLLQTFGFPRWTILRPGFFMSNFVTPRVQILYPAAAESGLFRLAWKPTDRLPMVDHEDIGKYGAAALGDPDRFHEKILDVISDVVKVNDAMETMRRLTRRMVHAKYLLLKPATEHEGSEAVEGVEGAAMPETLPDVLQKVAARLGDPLKDYDAASEAVKWGITEPPTTFEQFVGREIQDFKATFAFAF</sequence>
<dbReference type="AlphaFoldDB" id="A0AAN7HGP7"/>
<evidence type="ECO:0000313" key="5">
    <source>
        <dbReference type="EMBL" id="KAK4244772.1"/>
    </source>
</evidence>
<evidence type="ECO:0000259" key="4">
    <source>
        <dbReference type="Pfam" id="PF05368"/>
    </source>
</evidence>
<feature type="domain" description="NmrA-like" evidence="4">
    <location>
        <begin position="11"/>
        <end position="245"/>
    </location>
</feature>
<accession>A0AAN7HGP7</accession>
<comment type="caution">
    <text evidence="5">The sequence shown here is derived from an EMBL/GenBank/DDBJ whole genome shotgun (WGS) entry which is preliminary data.</text>
</comment>
<dbReference type="Gene3D" id="3.40.50.720">
    <property type="entry name" value="NAD(P)-binding Rossmann-like Domain"/>
    <property type="match status" value="1"/>
</dbReference>
<keyword evidence="6" id="KW-1185">Reference proteome</keyword>
<evidence type="ECO:0000256" key="2">
    <source>
        <dbReference type="ARBA" id="ARBA00022857"/>
    </source>
</evidence>
<dbReference type="GO" id="GO:0016491">
    <property type="term" value="F:oxidoreductase activity"/>
    <property type="evidence" value="ECO:0007669"/>
    <property type="project" value="UniProtKB-KW"/>
</dbReference>
<dbReference type="PANTHER" id="PTHR42748">
    <property type="entry name" value="NITROGEN METABOLITE REPRESSION PROTEIN NMRA FAMILY MEMBER"/>
    <property type="match status" value="1"/>
</dbReference>
<organism evidence="5 6">
    <name type="scientific">Corynascus novoguineensis</name>
    <dbReference type="NCBI Taxonomy" id="1126955"/>
    <lineage>
        <taxon>Eukaryota</taxon>
        <taxon>Fungi</taxon>
        <taxon>Dikarya</taxon>
        <taxon>Ascomycota</taxon>
        <taxon>Pezizomycotina</taxon>
        <taxon>Sordariomycetes</taxon>
        <taxon>Sordariomycetidae</taxon>
        <taxon>Sordariales</taxon>
        <taxon>Chaetomiaceae</taxon>
        <taxon>Corynascus</taxon>
    </lineage>
</organism>
<keyword evidence="3" id="KW-0560">Oxidoreductase</keyword>
<dbReference type="Proteomes" id="UP001303647">
    <property type="component" value="Unassembled WGS sequence"/>
</dbReference>